<reference evidence="2 3" key="1">
    <citation type="submission" date="2024-01" db="EMBL/GenBank/DDBJ databases">
        <authorList>
            <consortium name="Genoscope - CEA"/>
            <person name="William W."/>
        </authorList>
    </citation>
    <scope>NUCLEOTIDE SEQUENCE [LARGE SCALE GENOMIC DNA]</scope>
    <source>
        <strain evidence="2 3">29B2s-10</strain>
    </source>
</reference>
<protein>
    <submittedName>
        <fullName evidence="2">Uncharacterized protein</fullName>
    </submittedName>
</protein>
<keyword evidence="1" id="KW-0812">Transmembrane</keyword>
<sequence>MRYQGLDEVRPSSAKFGRAVRFPSQCHLLSDLEKGRDNSLDFILNYDVRSEIRLNLVIEIVICFCAVIVLATCNKSPDLGFALGFLLGAMSVKPCKTSFEVRPSSAKFGRAVRFPSQCHLLSDLEKGRDNSLDFILNYDVRSEIRLNLVIEIVICFCAVIVLATCNKSPDLGFALGFLLGAMSVKPCKTSFELWLEYYQETLSHQDRTLIYLLAVFGTIIYLLMMSGGIALIFTYIEIIIHIIRR</sequence>
<feature type="transmembrane region" description="Helical" evidence="1">
    <location>
        <begin position="52"/>
        <end position="71"/>
    </location>
</feature>
<feature type="transmembrane region" description="Helical" evidence="1">
    <location>
        <begin position="211"/>
        <end position="236"/>
    </location>
</feature>
<feature type="transmembrane region" description="Helical" evidence="1">
    <location>
        <begin position="171"/>
        <end position="191"/>
    </location>
</feature>
<gene>
    <name evidence="2" type="ORF">CAAN4_G02168</name>
</gene>
<evidence type="ECO:0000313" key="3">
    <source>
        <dbReference type="Proteomes" id="UP001497600"/>
    </source>
</evidence>
<name>A0ABP0EI02_9ASCO</name>
<dbReference type="EMBL" id="OZ004259">
    <property type="protein sequence ID" value="CAK7916075.1"/>
    <property type="molecule type" value="Genomic_DNA"/>
</dbReference>
<dbReference type="Proteomes" id="UP001497600">
    <property type="component" value="Chromosome G"/>
</dbReference>
<proteinExistence type="predicted"/>
<organism evidence="2 3">
    <name type="scientific">[Candida] anglica</name>
    <dbReference type="NCBI Taxonomy" id="148631"/>
    <lineage>
        <taxon>Eukaryota</taxon>
        <taxon>Fungi</taxon>
        <taxon>Dikarya</taxon>
        <taxon>Ascomycota</taxon>
        <taxon>Saccharomycotina</taxon>
        <taxon>Pichiomycetes</taxon>
        <taxon>Debaryomycetaceae</taxon>
        <taxon>Kurtzmaniella</taxon>
    </lineage>
</organism>
<feature type="transmembrane region" description="Helical" evidence="1">
    <location>
        <begin position="144"/>
        <end position="164"/>
    </location>
</feature>
<evidence type="ECO:0000256" key="1">
    <source>
        <dbReference type="SAM" id="Phobius"/>
    </source>
</evidence>
<keyword evidence="1" id="KW-1133">Transmembrane helix</keyword>
<keyword evidence="3" id="KW-1185">Reference proteome</keyword>
<evidence type="ECO:0000313" key="2">
    <source>
        <dbReference type="EMBL" id="CAK7916075.1"/>
    </source>
</evidence>
<accession>A0ABP0EI02</accession>
<keyword evidence="1" id="KW-0472">Membrane</keyword>